<dbReference type="EMBL" id="JBHUDP010000001">
    <property type="protein sequence ID" value="MFD1684617.1"/>
    <property type="molecule type" value="Genomic_DNA"/>
</dbReference>
<proteinExistence type="predicted"/>
<name>A0ABD6DTP6_9EURY</name>
<protein>
    <submittedName>
        <fullName evidence="5">Helix-turn-helix domain-containing protein</fullName>
    </submittedName>
</protein>
<keyword evidence="2" id="KW-0804">Transcription</keyword>
<feature type="domain" description="HTH bat-type" evidence="3">
    <location>
        <begin position="161"/>
        <end position="212"/>
    </location>
</feature>
<evidence type="ECO:0000256" key="2">
    <source>
        <dbReference type="ARBA" id="ARBA00023163"/>
    </source>
</evidence>
<sequence>MSLYQASFRVKHECPYRELSEAHPDLTIREWYLSDCQVLEITAEGTPTDALVERIDRIGTVLHESIGEDGLHVVTQSCLCSLEDSILQRFESFNCLYQPPTVHRHGWEHYTVLAFDDDDVRGLLRNLEADRDIDVLSKTAIDEQPLPHSMLAPVDRLFEDLTDRQLAALRLALDSGYYEQPRGTSLRALAAQTSVARSTYEEHLRKAENKLLTNAGQFLRLIAATSSTDPLVGETGRTGKQGAD</sequence>
<dbReference type="InterPro" id="IPR056531">
    <property type="entry name" value="HVO_A0563_N"/>
</dbReference>
<organism evidence="5 6">
    <name type="scientific">Halobellus litoreus</name>
    <dbReference type="NCBI Taxonomy" id="755310"/>
    <lineage>
        <taxon>Archaea</taxon>
        <taxon>Methanobacteriati</taxon>
        <taxon>Methanobacteriota</taxon>
        <taxon>Stenosarchaea group</taxon>
        <taxon>Halobacteria</taxon>
        <taxon>Halobacteriales</taxon>
        <taxon>Haloferacaceae</taxon>
        <taxon>Halobellus</taxon>
    </lineage>
</organism>
<gene>
    <name evidence="5" type="ORF">ACFSAS_03215</name>
</gene>
<evidence type="ECO:0000259" key="4">
    <source>
        <dbReference type="Pfam" id="PF24280"/>
    </source>
</evidence>
<reference evidence="5 6" key="1">
    <citation type="journal article" date="2019" name="Int. J. Syst. Evol. Microbiol.">
        <title>The Global Catalogue of Microorganisms (GCM) 10K type strain sequencing project: providing services to taxonomists for standard genome sequencing and annotation.</title>
        <authorList>
            <consortium name="The Broad Institute Genomics Platform"/>
            <consortium name="The Broad Institute Genome Sequencing Center for Infectious Disease"/>
            <person name="Wu L."/>
            <person name="Ma J."/>
        </authorList>
    </citation>
    <scope>NUCLEOTIDE SEQUENCE [LARGE SCALE GENOMIC DNA]</scope>
    <source>
        <strain evidence="5 6">CGMCC 1.10387</strain>
    </source>
</reference>
<evidence type="ECO:0000259" key="3">
    <source>
        <dbReference type="Pfam" id="PF04967"/>
    </source>
</evidence>
<accession>A0ABD6DTP6</accession>
<evidence type="ECO:0000313" key="6">
    <source>
        <dbReference type="Proteomes" id="UP001597092"/>
    </source>
</evidence>
<feature type="domain" description="HVO-A0563 N-terminal" evidence="4">
    <location>
        <begin position="6"/>
        <end position="150"/>
    </location>
</feature>
<dbReference type="PANTHER" id="PTHR34236">
    <property type="entry name" value="DIMETHYL SULFOXIDE REDUCTASE TRANSCRIPTIONAL ACTIVATOR"/>
    <property type="match status" value="1"/>
</dbReference>
<keyword evidence="1" id="KW-0805">Transcription regulation</keyword>
<dbReference type="Pfam" id="PF04967">
    <property type="entry name" value="HTH_10"/>
    <property type="match status" value="1"/>
</dbReference>
<dbReference type="RefSeq" id="WP_256307903.1">
    <property type="nucleotide sequence ID" value="NZ_JANHAW010000002.1"/>
</dbReference>
<comment type="caution">
    <text evidence="5">The sequence shown here is derived from an EMBL/GenBank/DDBJ whole genome shotgun (WGS) entry which is preliminary data.</text>
</comment>
<dbReference type="InterPro" id="IPR007050">
    <property type="entry name" value="HTH_bacterioopsin"/>
</dbReference>
<dbReference type="Proteomes" id="UP001597092">
    <property type="component" value="Unassembled WGS sequence"/>
</dbReference>
<dbReference type="Pfam" id="PF24280">
    <property type="entry name" value="HVO_A0563_N"/>
    <property type="match status" value="1"/>
</dbReference>
<evidence type="ECO:0000313" key="5">
    <source>
        <dbReference type="EMBL" id="MFD1684617.1"/>
    </source>
</evidence>
<dbReference type="AlphaFoldDB" id="A0ABD6DTP6"/>
<evidence type="ECO:0000256" key="1">
    <source>
        <dbReference type="ARBA" id="ARBA00023015"/>
    </source>
</evidence>
<dbReference type="PANTHER" id="PTHR34236:SF1">
    <property type="entry name" value="DIMETHYL SULFOXIDE REDUCTASE TRANSCRIPTIONAL ACTIVATOR"/>
    <property type="match status" value="1"/>
</dbReference>
<keyword evidence="6" id="KW-1185">Reference proteome</keyword>